<sequence>MPRKLPKLLMSKLRYRRRGPAEIVDVIFQGPTDTKYFWRPQWDDIRLLINMAIVTEVQNKGFHSPEFSQFRVVLEPLYELTKHGEQRTKEKTNATA</sequence>
<proteinExistence type="predicted"/>
<comment type="caution">
    <text evidence="1">The sequence shown here is derived from an EMBL/GenBank/DDBJ whole genome shotgun (WGS) entry which is preliminary data.</text>
</comment>
<accession>X1R6X7</accession>
<evidence type="ECO:0000313" key="1">
    <source>
        <dbReference type="EMBL" id="GAI58895.1"/>
    </source>
</evidence>
<gene>
    <name evidence="1" type="ORF">S06H3_54042</name>
</gene>
<dbReference type="EMBL" id="BARV01034521">
    <property type="protein sequence ID" value="GAI58895.1"/>
    <property type="molecule type" value="Genomic_DNA"/>
</dbReference>
<organism evidence="1">
    <name type="scientific">marine sediment metagenome</name>
    <dbReference type="NCBI Taxonomy" id="412755"/>
    <lineage>
        <taxon>unclassified sequences</taxon>
        <taxon>metagenomes</taxon>
        <taxon>ecological metagenomes</taxon>
    </lineage>
</organism>
<name>X1R6X7_9ZZZZ</name>
<dbReference type="AlphaFoldDB" id="X1R6X7"/>
<reference evidence="1" key="1">
    <citation type="journal article" date="2014" name="Front. Microbiol.">
        <title>High frequency of phylogenetically diverse reductive dehalogenase-homologous genes in deep subseafloor sedimentary metagenomes.</title>
        <authorList>
            <person name="Kawai M."/>
            <person name="Futagami T."/>
            <person name="Toyoda A."/>
            <person name="Takaki Y."/>
            <person name="Nishi S."/>
            <person name="Hori S."/>
            <person name="Arai W."/>
            <person name="Tsubouchi T."/>
            <person name="Morono Y."/>
            <person name="Uchiyama I."/>
            <person name="Ito T."/>
            <person name="Fujiyama A."/>
            <person name="Inagaki F."/>
            <person name="Takami H."/>
        </authorList>
    </citation>
    <scope>NUCLEOTIDE SEQUENCE</scope>
    <source>
        <strain evidence="1">Expedition CK06-06</strain>
    </source>
</reference>
<protein>
    <submittedName>
        <fullName evidence="1">Uncharacterized protein</fullName>
    </submittedName>
</protein>